<evidence type="ECO:0000256" key="2">
    <source>
        <dbReference type="SAM" id="Phobius"/>
    </source>
</evidence>
<dbReference type="PANTHER" id="PTHR47681:SF3">
    <property type="entry name" value="PHOSPHATIDYLINOSITOL N-ACETYLGLUCOSAMINYLTRANSFERASE SUBUNIT P-RELATED"/>
    <property type="match status" value="1"/>
</dbReference>
<protein>
    <submittedName>
        <fullName evidence="3">Uncharacterized protein</fullName>
    </submittedName>
</protein>
<keyword evidence="4" id="KW-1185">Reference proteome</keyword>
<keyword evidence="2" id="KW-1133">Transmembrane helix</keyword>
<evidence type="ECO:0000313" key="3">
    <source>
        <dbReference type="EMBL" id="MBA0826812.1"/>
    </source>
</evidence>
<evidence type="ECO:0000256" key="1">
    <source>
        <dbReference type="SAM" id="MobiDB-lite"/>
    </source>
</evidence>
<reference evidence="3 4" key="1">
    <citation type="journal article" date="2019" name="Genome Biol. Evol.">
        <title>Insights into the evolution of the New World diploid cottons (Gossypium, subgenus Houzingenia) based on genome sequencing.</title>
        <authorList>
            <person name="Grover C.E."/>
            <person name="Arick M.A. 2nd"/>
            <person name="Thrash A."/>
            <person name="Conover J.L."/>
            <person name="Sanders W.S."/>
            <person name="Peterson D.G."/>
            <person name="Frelichowski J.E."/>
            <person name="Scheffler J.A."/>
            <person name="Scheffler B.E."/>
            <person name="Wendel J.F."/>
        </authorList>
    </citation>
    <scope>NUCLEOTIDE SEQUENCE [LARGE SCALE GENOMIC DNA]</scope>
    <source>
        <strain evidence="3">6</strain>
        <tissue evidence="3">Leaf</tissue>
    </source>
</reference>
<evidence type="ECO:0000313" key="4">
    <source>
        <dbReference type="Proteomes" id="UP000593575"/>
    </source>
</evidence>
<sequence>MEEPHSVNSPRTILSFSKRGRTTTASVSFVDPNDEKSNSGEHGPKPSEVYGFVGSITTVVATGPNLMISLFFYHYIVFYPCYYLIVSDFMFILAKALTMTGSPWNDGIEISNMVVPNEFSYEFSREPSSLLSHMEGDEQPIEPISDLGIDKINVLMFDDAK</sequence>
<dbReference type="EMBL" id="JABFAE010000004">
    <property type="protein sequence ID" value="MBA0826812.1"/>
    <property type="molecule type" value="Genomic_DNA"/>
</dbReference>
<feature type="compositionally biased region" description="Polar residues" evidence="1">
    <location>
        <begin position="1"/>
        <end position="15"/>
    </location>
</feature>
<feature type="compositionally biased region" description="Basic and acidic residues" evidence="1">
    <location>
        <begin position="33"/>
        <end position="44"/>
    </location>
</feature>
<comment type="caution">
    <text evidence="3">The sequence shown here is derived from an EMBL/GenBank/DDBJ whole genome shotgun (WGS) entry which is preliminary data.</text>
</comment>
<feature type="region of interest" description="Disordered" evidence="1">
    <location>
        <begin position="1"/>
        <end position="44"/>
    </location>
</feature>
<name>A0A7J9IXD9_9ROSI</name>
<dbReference type="AlphaFoldDB" id="A0A7J9IXD9"/>
<keyword evidence="2" id="KW-0812">Transmembrane</keyword>
<keyword evidence="2" id="KW-0472">Membrane</keyword>
<dbReference type="Proteomes" id="UP000593575">
    <property type="component" value="Unassembled WGS sequence"/>
</dbReference>
<accession>A0A7J9IXD9</accession>
<gene>
    <name evidence="3" type="ORF">Goarm_011633</name>
</gene>
<organism evidence="3 4">
    <name type="scientific">Gossypium armourianum</name>
    <dbReference type="NCBI Taxonomy" id="34283"/>
    <lineage>
        <taxon>Eukaryota</taxon>
        <taxon>Viridiplantae</taxon>
        <taxon>Streptophyta</taxon>
        <taxon>Embryophyta</taxon>
        <taxon>Tracheophyta</taxon>
        <taxon>Spermatophyta</taxon>
        <taxon>Magnoliopsida</taxon>
        <taxon>eudicotyledons</taxon>
        <taxon>Gunneridae</taxon>
        <taxon>Pentapetalae</taxon>
        <taxon>rosids</taxon>
        <taxon>malvids</taxon>
        <taxon>Malvales</taxon>
        <taxon>Malvaceae</taxon>
        <taxon>Malvoideae</taxon>
        <taxon>Gossypium</taxon>
    </lineage>
</organism>
<dbReference type="PANTHER" id="PTHR47681">
    <property type="entry name" value="PHOSPHATIDYLINOSITOL N-ACETYLGLUCOSAMINYLTRANSFERASE SUBUNIT P-RELATED"/>
    <property type="match status" value="1"/>
</dbReference>
<feature type="transmembrane region" description="Helical" evidence="2">
    <location>
        <begin position="72"/>
        <end position="94"/>
    </location>
</feature>
<proteinExistence type="predicted"/>